<sequence length="149" mass="16570">MRSKYKPRFLSPNKASMYTPRPKHQHRIQVMSTCDICQELAPILAHGLQEIISNRLPQSFMTLARVPRTFLPSRRRPSMRSSTHRLKGSHFASRFASWPFGYIISWNASSHPISSHSPPSLNVVSAHSDSQVLGAPSCSADTTALSLSG</sequence>
<organism evidence="2 3">
    <name type="scientific">Lentinus brumalis</name>
    <dbReference type="NCBI Taxonomy" id="2498619"/>
    <lineage>
        <taxon>Eukaryota</taxon>
        <taxon>Fungi</taxon>
        <taxon>Dikarya</taxon>
        <taxon>Basidiomycota</taxon>
        <taxon>Agaricomycotina</taxon>
        <taxon>Agaricomycetes</taxon>
        <taxon>Polyporales</taxon>
        <taxon>Polyporaceae</taxon>
        <taxon>Lentinus</taxon>
    </lineage>
</organism>
<evidence type="ECO:0000256" key="1">
    <source>
        <dbReference type="SAM" id="MobiDB-lite"/>
    </source>
</evidence>
<proteinExistence type="predicted"/>
<keyword evidence="3" id="KW-1185">Reference proteome</keyword>
<protein>
    <submittedName>
        <fullName evidence="2">Uncharacterized protein</fullName>
    </submittedName>
</protein>
<feature type="region of interest" description="Disordered" evidence="1">
    <location>
        <begin position="1"/>
        <end position="23"/>
    </location>
</feature>
<accession>A0A371CQN3</accession>
<name>A0A371CQN3_9APHY</name>
<gene>
    <name evidence="2" type="ORF">OH76DRAFT_94395</name>
</gene>
<dbReference type="Proteomes" id="UP000256964">
    <property type="component" value="Unassembled WGS sequence"/>
</dbReference>
<evidence type="ECO:0000313" key="3">
    <source>
        <dbReference type="Proteomes" id="UP000256964"/>
    </source>
</evidence>
<dbReference type="EMBL" id="KZ857481">
    <property type="protein sequence ID" value="RDX42589.1"/>
    <property type="molecule type" value="Genomic_DNA"/>
</dbReference>
<evidence type="ECO:0000313" key="2">
    <source>
        <dbReference type="EMBL" id="RDX42589.1"/>
    </source>
</evidence>
<dbReference type="AlphaFoldDB" id="A0A371CQN3"/>
<reference evidence="2 3" key="1">
    <citation type="journal article" date="2018" name="Biotechnol. Biofuels">
        <title>Integrative visual omics of the white-rot fungus Polyporus brumalis exposes the biotechnological potential of its oxidative enzymes for delignifying raw plant biomass.</title>
        <authorList>
            <person name="Miyauchi S."/>
            <person name="Rancon A."/>
            <person name="Drula E."/>
            <person name="Hage H."/>
            <person name="Chaduli D."/>
            <person name="Favel A."/>
            <person name="Grisel S."/>
            <person name="Henrissat B."/>
            <person name="Herpoel-Gimbert I."/>
            <person name="Ruiz-Duenas F.J."/>
            <person name="Chevret D."/>
            <person name="Hainaut M."/>
            <person name="Lin J."/>
            <person name="Wang M."/>
            <person name="Pangilinan J."/>
            <person name="Lipzen A."/>
            <person name="Lesage-Meessen L."/>
            <person name="Navarro D."/>
            <person name="Riley R."/>
            <person name="Grigoriev I.V."/>
            <person name="Zhou S."/>
            <person name="Raouche S."/>
            <person name="Rosso M.N."/>
        </authorList>
    </citation>
    <scope>NUCLEOTIDE SEQUENCE [LARGE SCALE GENOMIC DNA]</scope>
    <source>
        <strain evidence="2 3">BRFM 1820</strain>
    </source>
</reference>